<dbReference type="InterPro" id="IPR044840">
    <property type="entry name" value="Nup188"/>
</dbReference>
<dbReference type="Pfam" id="PF21093">
    <property type="entry name" value="Nup188_N-subdom_III"/>
    <property type="match status" value="1"/>
</dbReference>
<dbReference type="KEGG" id="acan:ACA1_189200"/>
<keyword evidence="3" id="KW-0509">mRNA transport</keyword>
<dbReference type="PANTHER" id="PTHR31431">
    <property type="entry name" value="NUCLEOPORIN NUP188 HOMOLOG"/>
    <property type="match status" value="1"/>
</dbReference>
<feature type="non-terminal residue" evidence="10">
    <location>
        <position position="303"/>
    </location>
</feature>
<evidence type="ECO:0000256" key="5">
    <source>
        <dbReference type="ARBA" id="ARBA00023010"/>
    </source>
</evidence>
<dbReference type="OrthoDB" id="102511at2759"/>
<dbReference type="EMBL" id="KB008020">
    <property type="protein sequence ID" value="ELR15922.1"/>
    <property type="molecule type" value="Genomic_DNA"/>
</dbReference>
<evidence type="ECO:0000256" key="1">
    <source>
        <dbReference type="ARBA" id="ARBA00004567"/>
    </source>
</evidence>
<keyword evidence="4" id="KW-0653">Protein transport</keyword>
<dbReference type="GeneID" id="14916538"/>
<keyword evidence="11" id="KW-1185">Reference proteome</keyword>
<name>L8GSJ4_ACACF</name>
<reference evidence="10 11" key="1">
    <citation type="journal article" date="2013" name="Genome Biol.">
        <title>Genome of Acanthamoeba castellanii highlights extensive lateral gene transfer and early evolution of tyrosine kinase signaling.</title>
        <authorList>
            <person name="Clarke M."/>
            <person name="Lohan A.J."/>
            <person name="Liu B."/>
            <person name="Lagkouvardos I."/>
            <person name="Roy S."/>
            <person name="Zafar N."/>
            <person name="Bertelli C."/>
            <person name="Schilde C."/>
            <person name="Kianianmomeni A."/>
            <person name="Burglin T.R."/>
            <person name="Frech C."/>
            <person name="Turcotte B."/>
            <person name="Kopec K.O."/>
            <person name="Synnott J.M."/>
            <person name="Choo C."/>
            <person name="Paponov I."/>
            <person name="Finkler A."/>
            <person name="Soon Heng Tan C."/>
            <person name="Hutchins A.P."/>
            <person name="Weinmeier T."/>
            <person name="Rattei T."/>
            <person name="Chu J.S."/>
            <person name="Gimenez G."/>
            <person name="Irimia M."/>
            <person name="Rigden D.J."/>
            <person name="Fitzpatrick D.A."/>
            <person name="Lorenzo-Morales J."/>
            <person name="Bateman A."/>
            <person name="Chiu C.H."/>
            <person name="Tang P."/>
            <person name="Hegemann P."/>
            <person name="Fromm H."/>
            <person name="Raoult D."/>
            <person name="Greub G."/>
            <person name="Miranda-Saavedra D."/>
            <person name="Chen N."/>
            <person name="Nash P."/>
            <person name="Ginger M.L."/>
            <person name="Horn M."/>
            <person name="Schaap P."/>
            <person name="Caler L."/>
            <person name="Loftus B."/>
        </authorList>
    </citation>
    <scope>NUCLEOTIDE SEQUENCE [LARGE SCALE GENOMIC DNA]</scope>
    <source>
        <strain evidence="10 11">Neff</strain>
    </source>
</reference>
<evidence type="ECO:0000256" key="2">
    <source>
        <dbReference type="ARBA" id="ARBA00022448"/>
    </source>
</evidence>
<evidence type="ECO:0000256" key="4">
    <source>
        <dbReference type="ARBA" id="ARBA00022927"/>
    </source>
</evidence>
<dbReference type="Proteomes" id="UP000011083">
    <property type="component" value="Unassembled WGS sequence"/>
</dbReference>
<comment type="subcellular location">
    <subcellularLocation>
        <location evidence="1">Nucleus</location>
        <location evidence="1">Nuclear pore complex</location>
    </subcellularLocation>
</comment>
<dbReference type="GO" id="GO:0006405">
    <property type="term" value="P:RNA export from nucleus"/>
    <property type="evidence" value="ECO:0007669"/>
    <property type="project" value="TreeGrafter"/>
</dbReference>
<dbReference type="GO" id="GO:0006606">
    <property type="term" value="P:protein import into nucleus"/>
    <property type="evidence" value="ECO:0007669"/>
    <property type="project" value="TreeGrafter"/>
</dbReference>
<feature type="non-terminal residue" evidence="10">
    <location>
        <position position="1"/>
    </location>
</feature>
<protein>
    <submittedName>
        <fullName evidence="10">Nucleoporin protein</fullName>
    </submittedName>
</protein>
<proteinExistence type="predicted"/>
<feature type="region of interest" description="Disordered" evidence="8">
    <location>
        <begin position="221"/>
        <end position="243"/>
    </location>
</feature>
<keyword evidence="7" id="KW-0539">Nucleus</keyword>
<evidence type="ECO:0000313" key="10">
    <source>
        <dbReference type="EMBL" id="ELR15922.1"/>
    </source>
</evidence>
<accession>L8GSJ4</accession>
<gene>
    <name evidence="10" type="ORF">ACA1_189200</name>
</gene>
<organism evidence="10 11">
    <name type="scientific">Acanthamoeba castellanii (strain ATCC 30010 / Neff)</name>
    <dbReference type="NCBI Taxonomy" id="1257118"/>
    <lineage>
        <taxon>Eukaryota</taxon>
        <taxon>Amoebozoa</taxon>
        <taxon>Discosea</taxon>
        <taxon>Longamoebia</taxon>
        <taxon>Centramoebida</taxon>
        <taxon>Acanthamoebidae</taxon>
        <taxon>Acanthamoeba</taxon>
    </lineage>
</organism>
<dbReference type="STRING" id="1257118.L8GSJ4"/>
<evidence type="ECO:0000256" key="7">
    <source>
        <dbReference type="ARBA" id="ARBA00023242"/>
    </source>
</evidence>
<dbReference type="GO" id="GO:0017056">
    <property type="term" value="F:structural constituent of nuclear pore"/>
    <property type="evidence" value="ECO:0007669"/>
    <property type="project" value="InterPro"/>
</dbReference>
<keyword evidence="2" id="KW-0813">Transport</keyword>
<evidence type="ECO:0000256" key="6">
    <source>
        <dbReference type="ARBA" id="ARBA00023132"/>
    </source>
</evidence>
<dbReference type="GO" id="GO:0044611">
    <property type="term" value="C:nuclear pore inner ring"/>
    <property type="evidence" value="ECO:0007669"/>
    <property type="project" value="TreeGrafter"/>
</dbReference>
<sequence>PDKMKGLSGREVKKVHVIAVIANYINASKVKGKLPELPLYATKLLSLLCGIRLDSGFAATGARPPSLVGYLGTQAEAVRDAYMTKLNDPLTNENLRVEILRLVEKALRHQPGLALLFINIDANKAKRGGEKDGENVQESHSCLKLVRKMLANSRHNMSSLPRLFAEVTSLLGSLWRAAPSHQSIIRALRESPDFWKQLTETLSVSIERHLHAYNVRQAALNPTKAAKSPSGSEKGKERLTDDLDDEPVTVEDVCYQVTIGANVLQILAQEVFHVDDVSDQLDASLRDQLKLLASKEKQDKWFG</sequence>
<dbReference type="InterPro" id="IPR048883">
    <property type="entry name" value="Nup188_N-subdom_III"/>
</dbReference>
<evidence type="ECO:0000256" key="3">
    <source>
        <dbReference type="ARBA" id="ARBA00022816"/>
    </source>
</evidence>
<dbReference type="AlphaFoldDB" id="L8GSJ4"/>
<evidence type="ECO:0000256" key="8">
    <source>
        <dbReference type="SAM" id="MobiDB-lite"/>
    </source>
</evidence>
<dbReference type="GO" id="GO:0051028">
    <property type="term" value="P:mRNA transport"/>
    <property type="evidence" value="ECO:0007669"/>
    <property type="project" value="UniProtKB-KW"/>
</dbReference>
<feature type="domain" description="Nucleoporin Nup188 N-terminal subdomain III" evidence="9">
    <location>
        <begin position="62"/>
        <end position="119"/>
    </location>
</feature>
<evidence type="ECO:0000259" key="9">
    <source>
        <dbReference type="Pfam" id="PF21093"/>
    </source>
</evidence>
<keyword evidence="5" id="KW-0811">Translocation</keyword>
<evidence type="ECO:0000313" key="11">
    <source>
        <dbReference type="Proteomes" id="UP000011083"/>
    </source>
</evidence>
<dbReference type="VEuPathDB" id="AmoebaDB:ACA1_189200"/>
<dbReference type="PANTHER" id="PTHR31431:SF1">
    <property type="entry name" value="NUCLEOPORIN NUP188"/>
    <property type="match status" value="1"/>
</dbReference>
<keyword evidence="6" id="KW-0906">Nuclear pore complex</keyword>
<dbReference type="RefSeq" id="XP_004337935.1">
    <property type="nucleotide sequence ID" value="XM_004337887.1"/>
</dbReference>